<reference evidence="2" key="2">
    <citation type="submission" date="2025-08" db="UniProtKB">
        <authorList>
            <consortium name="Ensembl"/>
        </authorList>
    </citation>
    <scope>IDENTIFICATION</scope>
    <source>
        <strain evidence="2">Guanapo</strain>
    </source>
</reference>
<name>A0A3P9P1V3_POERE</name>
<dbReference type="InterPro" id="IPR001315">
    <property type="entry name" value="CARD"/>
</dbReference>
<dbReference type="Bgee" id="ENSPREG00000010652">
    <property type="expression patterns" value="Expressed in caudal fin"/>
</dbReference>
<dbReference type="STRING" id="8081.ENSPREP00000015789"/>
<proteinExistence type="predicted"/>
<evidence type="ECO:0000259" key="1">
    <source>
        <dbReference type="Pfam" id="PF00619"/>
    </source>
</evidence>
<organism evidence="2 3">
    <name type="scientific">Poecilia reticulata</name>
    <name type="common">Guppy</name>
    <name type="synonym">Acanthophacelus reticulatus</name>
    <dbReference type="NCBI Taxonomy" id="8081"/>
    <lineage>
        <taxon>Eukaryota</taxon>
        <taxon>Metazoa</taxon>
        <taxon>Chordata</taxon>
        <taxon>Craniata</taxon>
        <taxon>Vertebrata</taxon>
        <taxon>Euteleostomi</taxon>
        <taxon>Actinopterygii</taxon>
        <taxon>Neopterygii</taxon>
        <taxon>Teleostei</taxon>
        <taxon>Neoteleostei</taxon>
        <taxon>Acanthomorphata</taxon>
        <taxon>Ovalentaria</taxon>
        <taxon>Atherinomorphae</taxon>
        <taxon>Cyprinodontiformes</taxon>
        <taxon>Poeciliidae</taxon>
        <taxon>Poeciliinae</taxon>
        <taxon>Poecilia</taxon>
    </lineage>
</organism>
<dbReference type="OMA" id="NLYVMKE"/>
<dbReference type="Proteomes" id="UP000242638">
    <property type="component" value="Unassembled WGS sequence"/>
</dbReference>
<evidence type="ECO:0000313" key="2">
    <source>
        <dbReference type="Ensembl" id="ENSPREP00000015789.1"/>
    </source>
</evidence>
<reference evidence="2" key="3">
    <citation type="submission" date="2025-09" db="UniProtKB">
        <authorList>
            <consortium name="Ensembl"/>
        </authorList>
    </citation>
    <scope>IDENTIFICATION</scope>
    <source>
        <strain evidence="2">Guanapo</strain>
    </source>
</reference>
<dbReference type="Ensembl" id="ENSPRET00000015954.1">
    <property type="protein sequence ID" value="ENSPREP00000015789.1"/>
    <property type="gene ID" value="ENSPREG00000010652.1"/>
</dbReference>
<feature type="domain" description="CARD" evidence="1">
    <location>
        <begin position="17"/>
        <end position="55"/>
    </location>
</feature>
<dbReference type="GeneTree" id="ENSGT01040000241487"/>
<reference evidence="3" key="1">
    <citation type="submission" date="2013-11" db="EMBL/GenBank/DDBJ databases">
        <title>The genomic landscape of the Guanapo guppy.</title>
        <authorList>
            <person name="Kuenstner A."/>
            <person name="Dreyer C."/>
        </authorList>
    </citation>
    <scope>NUCLEOTIDE SEQUENCE</scope>
    <source>
        <strain evidence="3">Guanapo</strain>
    </source>
</reference>
<dbReference type="InterPro" id="IPR011029">
    <property type="entry name" value="DEATH-like_dom_sf"/>
</dbReference>
<accession>A0A3P9P1V3</accession>
<dbReference type="SUPFAM" id="SSF47986">
    <property type="entry name" value="DEATH domain"/>
    <property type="match status" value="1"/>
</dbReference>
<dbReference type="Pfam" id="PF00619">
    <property type="entry name" value="CARD"/>
    <property type="match status" value="1"/>
</dbReference>
<dbReference type="Gene3D" id="1.10.533.10">
    <property type="entry name" value="Death Domain, Fas"/>
    <property type="match status" value="1"/>
</dbReference>
<sequence length="57" mass="6375">MKHISLSLRDSSSSIVRGDRGRVLIDTVRKKGDAASSEMIRFLCELDPFLSEHLGLM</sequence>
<dbReference type="AlphaFoldDB" id="A0A3P9P1V3"/>
<dbReference type="GO" id="GO:0042981">
    <property type="term" value="P:regulation of apoptotic process"/>
    <property type="evidence" value="ECO:0007669"/>
    <property type="project" value="InterPro"/>
</dbReference>
<keyword evidence="3" id="KW-1185">Reference proteome</keyword>
<protein>
    <recommendedName>
        <fullName evidence="1">CARD domain-containing protein</fullName>
    </recommendedName>
</protein>
<evidence type="ECO:0000313" key="3">
    <source>
        <dbReference type="Proteomes" id="UP000242638"/>
    </source>
</evidence>